<dbReference type="Proteomes" id="UP000236754">
    <property type="component" value="Unassembled WGS sequence"/>
</dbReference>
<dbReference type="PANTHER" id="PTHR46637:SF1">
    <property type="entry name" value="BLL5188 PROTEIN"/>
    <property type="match status" value="1"/>
</dbReference>
<evidence type="ECO:0000313" key="2">
    <source>
        <dbReference type="EMBL" id="SEG70950.1"/>
    </source>
</evidence>
<evidence type="ECO:0000259" key="1">
    <source>
        <dbReference type="Pfam" id="PF13340"/>
    </source>
</evidence>
<dbReference type="InterPro" id="IPR025161">
    <property type="entry name" value="IS402-like_dom"/>
</dbReference>
<sequence length="141" mass="16068">MSLTDAQWARIEPLLPDRTPKRGGRWRDHRKVIDAIAHIFQTGTQWVHLPEKYGNWRGVYNRLRMWAVDGTWERVFTALVAPTDADEDLNWAVSVDSTIVRAHQHAAGARCWPLAFVLTAGQAGDAPAFTEVMARLRVPRR</sequence>
<dbReference type="NCBIfam" id="NF033580">
    <property type="entry name" value="transpos_IS5_3"/>
    <property type="match status" value="1"/>
</dbReference>
<reference evidence="2 3" key="1">
    <citation type="submission" date="2016-10" db="EMBL/GenBank/DDBJ databases">
        <authorList>
            <person name="de Groot N.N."/>
        </authorList>
    </citation>
    <scope>NUCLEOTIDE SEQUENCE [LARGE SCALE GENOMIC DNA]</scope>
    <source>
        <strain evidence="2 3">CGMCC 4.2023</strain>
    </source>
</reference>
<dbReference type="Pfam" id="PF13340">
    <property type="entry name" value="DUF4096"/>
    <property type="match status" value="1"/>
</dbReference>
<evidence type="ECO:0000313" key="3">
    <source>
        <dbReference type="Proteomes" id="UP000236754"/>
    </source>
</evidence>
<keyword evidence="3" id="KW-1185">Reference proteome</keyword>
<dbReference type="PANTHER" id="PTHR46637">
    <property type="entry name" value="TIS1421-TRANSPOSASE PROTEIN A"/>
    <property type="match status" value="1"/>
</dbReference>
<accession>A0A1H6CD48</accession>
<proteinExistence type="predicted"/>
<name>A0A1H6CD48_9ACTN</name>
<dbReference type="AlphaFoldDB" id="A0A1H6CD48"/>
<protein>
    <submittedName>
        <fullName evidence="2">Transposase</fullName>
    </submittedName>
</protein>
<dbReference type="EMBL" id="FNVU01000008">
    <property type="protein sequence ID" value="SEG70950.1"/>
    <property type="molecule type" value="Genomic_DNA"/>
</dbReference>
<gene>
    <name evidence="2" type="ORF">SAMN05216223_108323</name>
</gene>
<organism evidence="2 3">
    <name type="scientific">Actinacidiphila yanglinensis</name>
    <dbReference type="NCBI Taxonomy" id="310779"/>
    <lineage>
        <taxon>Bacteria</taxon>
        <taxon>Bacillati</taxon>
        <taxon>Actinomycetota</taxon>
        <taxon>Actinomycetes</taxon>
        <taxon>Kitasatosporales</taxon>
        <taxon>Streptomycetaceae</taxon>
        <taxon>Actinacidiphila</taxon>
    </lineage>
</organism>
<dbReference type="InterPro" id="IPR052909">
    <property type="entry name" value="Transposase_6_like"/>
</dbReference>
<feature type="domain" description="Insertion element IS402-like" evidence="1">
    <location>
        <begin position="3"/>
        <end position="76"/>
    </location>
</feature>